<evidence type="ECO:0000313" key="1">
    <source>
        <dbReference type="EMBL" id="MBU5438148.1"/>
    </source>
</evidence>
<dbReference type="RefSeq" id="WP_216519018.1">
    <property type="nucleotide sequence ID" value="NZ_JAHLPM010000007.1"/>
</dbReference>
<name>A0ABS6E5F3_9FIRM</name>
<reference evidence="1 2" key="1">
    <citation type="submission" date="2021-06" db="EMBL/GenBank/DDBJ databases">
        <authorList>
            <person name="Sun Q."/>
            <person name="Li D."/>
        </authorList>
    </citation>
    <scope>NUCLEOTIDE SEQUENCE [LARGE SCALE GENOMIC DNA]</scope>
    <source>
        <strain evidence="1 2">MSJ-40</strain>
    </source>
</reference>
<dbReference type="Proteomes" id="UP000749471">
    <property type="component" value="Unassembled WGS sequence"/>
</dbReference>
<evidence type="ECO:0000313" key="2">
    <source>
        <dbReference type="Proteomes" id="UP000749471"/>
    </source>
</evidence>
<proteinExistence type="predicted"/>
<gene>
    <name evidence="1" type="ORF">KQI42_09020</name>
</gene>
<dbReference type="EMBL" id="JAHLPM010000007">
    <property type="protein sequence ID" value="MBU5438148.1"/>
    <property type="molecule type" value="Genomic_DNA"/>
</dbReference>
<protein>
    <submittedName>
        <fullName evidence="1">Uncharacterized protein</fullName>
    </submittedName>
</protein>
<sequence length="165" mass="19301">MSVIHLLAYDFPLPEMDMRQFKKVFVSKTTIGFLQGFSVINCYCSKDNVEVSNLITKKYCHDVGLTEEASCIENFKNYLFKYMQPHTEIEIWSIYLGGDYSKHYTIMPKLSNIPLEHLLIVNDEIDYFTEHYFKPTKKEINLSMMSKEDVLFILENTGVCLVIKN</sequence>
<comment type="caution">
    <text evidence="1">The sequence shown here is derived from an EMBL/GenBank/DDBJ whole genome shotgun (WGS) entry which is preliminary data.</text>
</comment>
<keyword evidence="2" id="KW-1185">Reference proteome</keyword>
<accession>A0ABS6E5F3</accession>
<organism evidence="1 2">
    <name type="scientific">Tissierella simiarum</name>
    <dbReference type="NCBI Taxonomy" id="2841534"/>
    <lineage>
        <taxon>Bacteria</taxon>
        <taxon>Bacillati</taxon>
        <taxon>Bacillota</taxon>
        <taxon>Tissierellia</taxon>
        <taxon>Tissierellales</taxon>
        <taxon>Tissierellaceae</taxon>
        <taxon>Tissierella</taxon>
    </lineage>
</organism>